<gene>
    <name evidence="1" type="ORF">H9861_05505</name>
</gene>
<dbReference type="InterPro" id="IPR000150">
    <property type="entry name" value="Cof"/>
</dbReference>
<reference evidence="1" key="1">
    <citation type="journal article" date="2021" name="PeerJ">
        <title>Extensive microbial diversity within the chicken gut microbiome revealed by metagenomics and culture.</title>
        <authorList>
            <person name="Gilroy R."/>
            <person name="Ravi A."/>
            <person name="Getino M."/>
            <person name="Pursley I."/>
            <person name="Horton D.L."/>
            <person name="Alikhan N.F."/>
            <person name="Baker D."/>
            <person name="Gharbi K."/>
            <person name="Hall N."/>
            <person name="Watson M."/>
            <person name="Adriaenssens E.M."/>
            <person name="Foster-Nyarko E."/>
            <person name="Jarju S."/>
            <person name="Secka A."/>
            <person name="Antonio M."/>
            <person name="Oren A."/>
            <person name="Chaudhuri R.R."/>
            <person name="La Ragione R."/>
            <person name="Hildebrand F."/>
            <person name="Pallen M.J."/>
        </authorList>
    </citation>
    <scope>NUCLEOTIDE SEQUENCE</scope>
    <source>
        <strain evidence="1">6627</strain>
    </source>
</reference>
<dbReference type="SUPFAM" id="SSF56784">
    <property type="entry name" value="HAD-like"/>
    <property type="match status" value="1"/>
</dbReference>
<comment type="caution">
    <text evidence="1">The sequence shown here is derived from an EMBL/GenBank/DDBJ whole genome shotgun (WGS) entry which is preliminary data.</text>
</comment>
<name>A0A9D1UXJ0_9LACO</name>
<dbReference type="AlphaFoldDB" id="A0A9D1UXJ0"/>
<dbReference type="Gene3D" id="3.40.50.1000">
    <property type="entry name" value="HAD superfamily/HAD-like"/>
    <property type="match status" value="1"/>
</dbReference>
<dbReference type="NCBIfam" id="TIGR01484">
    <property type="entry name" value="HAD-SF-IIB"/>
    <property type="match status" value="1"/>
</dbReference>
<evidence type="ECO:0000313" key="2">
    <source>
        <dbReference type="Proteomes" id="UP000823963"/>
    </source>
</evidence>
<dbReference type="SFLD" id="SFLDG01140">
    <property type="entry name" value="C2.B:_Phosphomannomutase_and_P"/>
    <property type="match status" value="1"/>
</dbReference>
<dbReference type="InterPro" id="IPR006379">
    <property type="entry name" value="HAD-SF_hydro_IIB"/>
</dbReference>
<sequence>MQKKLIAIDIDATLVNDDKQIMPKTKEELIKLSQKGQQIVLCSGRAITGLKPYLDELELWGKAGQYAIAFNGGNIYDLENSESVDATYLTREQTIEIDELAHRLNVNGEIVTSRSNSYIVNGKLSVYADIDRRDSRLNFHETDNYNFLEHENVQKYLWTDHPDVISKEIEQIPAEFFENYQIVRSSPIFLEFLPKTVSKGNAVLHLAHKLEIDPQDIIVFGDEENDLPMFNIAGTAVAMKNARDEIRKSADLISVADNNHDGVGLTLAKLFDDKIQ</sequence>
<dbReference type="InterPro" id="IPR036412">
    <property type="entry name" value="HAD-like_sf"/>
</dbReference>
<accession>A0A9D1UXJ0</accession>
<evidence type="ECO:0000313" key="1">
    <source>
        <dbReference type="EMBL" id="HIX02192.1"/>
    </source>
</evidence>
<protein>
    <submittedName>
        <fullName evidence="1">Cof-type HAD-IIB family hydrolase</fullName>
    </submittedName>
</protein>
<proteinExistence type="predicted"/>
<reference evidence="1" key="2">
    <citation type="submission" date="2021-04" db="EMBL/GenBank/DDBJ databases">
        <authorList>
            <person name="Gilroy R."/>
        </authorList>
    </citation>
    <scope>NUCLEOTIDE SEQUENCE</scope>
    <source>
        <strain evidence="1">6627</strain>
    </source>
</reference>
<dbReference type="Proteomes" id="UP000823963">
    <property type="component" value="Unassembled WGS sequence"/>
</dbReference>
<dbReference type="SFLD" id="SFLDS00003">
    <property type="entry name" value="Haloacid_Dehalogenase"/>
    <property type="match status" value="1"/>
</dbReference>
<organism evidence="1 2">
    <name type="scientific">Candidatus Ligilactobacillus excrementigallinarum</name>
    <dbReference type="NCBI Taxonomy" id="2838641"/>
    <lineage>
        <taxon>Bacteria</taxon>
        <taxon>Bacillati</taxon>
        <taxon>Bacillota</taxon>
        <taxon>Bacilli</taxon>
        <taxon>Lactobacillales</taxon>
        <taxon>Lactobacillaceae</taxon>
        <taxon>Ligilactobacillus</taxon>
    </lineage>
</organism>
<dbReference type="PANTHER" id="PTHR10000:SF8">
    <property type="entry name" value="HAD SUPERFAMILY HYDROLASE-LIKE, TYPE 3"/>
    <property type="match status" value="1"/>
</dbReference>
<dbReference type="GO" id="GO:0016791">
    <property type="term" value="F:phosphatase activity"/>
    <property type="evidence" value="ECO:0007669"/>
    <property type="project" value="TreeGrafter"/>
</dbReference>
<dbReference type="Gene3D" id="3.30.1240.10">
    <property type="match status" value="1"/>
</dbReference>
<dbReference type="PANTHER" id="PTHR10000">
    <property type="entry name" value="PHOSPHOSERINE PHOSPHATASE"/>
    <property type="match status" value="1"/>
</dbReference>
<dbReference type="EMBL" id="DXFP01000051">
    <property type="protein sequence ID" value="HIX02192.1"/>
    <property type="molecule type" value="Genomic_DNA"/>
</dbReference>
<dbReference type="CDD" id="cd07516">
    <property type="entry name" value="HAD_Pase"/>
    <property type="match status" value="1"/>
</dbReference>
<keyword evidence="1" id="KW-0378">Hydrolase</keyword>
<dbReference type="GO" id="GO:0005829">
    <property type="term" value="C:cytosol"/>
    <property type="evidence" value="ECO:0007669"/>
    <property type="project" value="TreeGrafter"/>
</dbReference>
<dbReference type="NCBIfam" id="TIGR00099">
    <property type="entry name" value="Cof-subfamily"/>
    <property type="match status" value="1"/>
</dbReference>
<dbReference type="Pfam" id="PF08282">
    <property type="entry name" value="Hydrolase_3"/>
    <property type="match status" value="1"/>
</dbReference>
<dbReference type="GO" id="GO:0000287">
    <property type="term" value="F:magnesium ion binding"/>
    <property type="evidence" value="ECO:0007669"/>
    <property type="project" value="TreeGrafter"/>
</dbReference>
<dbReference type="InterPro" id="IPR023214">
    <property type="entry name" value="HAD_sf"/>
</dbReference>